<keyword evidence="3" id="KW-1185">Reference proteome</keyword>
<dbReference type="Gene3D" id="1.10.540.10">
    <property type="entry name" value="Acyl-CoA dehydrogenase/oxidase, N-terminal domain"/>
    <property type="match status" value="1"/>
</dbReference>
<reference evidence="2" key="1">
    <citation type="submission" date="2020-06" db="EMBL/GenBank/DDBJ databases">
        <title>Draft genome of Bugula neritina, a colonial animal packing powerful symbionts and potential medicines.</title>
        <authorList>
            <person name="Rayko M."/>
        </authorList>
    </citation>
    <scope>NUCLEOTIDE SEQUENCE [LARGE SCALE GENOMIC DNA]</scope>
    <source>
        <strain evidence="2">Kwan_BN1</strain>
    </source>
</reference>
<comment type="caution">
    <text evidence="2">The sequence shown here is derived from an EMBL/GenBank/DDBJ whole genome shotgun (WGS) entry which is preliminary data.</text>
</comment>
<organism evidence="2 3">
    <name type="scientific">Bugula neritina</name>
    <name type="common">Brown bryozoan</name>
    <name type="synonym">Sertularia neritina</name>
    <dbReference type="NCBI Taxonomy" id="10212"/>
    <lineage>
        <taxon>Eukaryota</taxon>
        <taxon>Metazoa</taxon>
        <taxon>Spiralia</taxon>
        <taxon>Lophotrochozoa</taxon>
        <taxon>Bryozoa</taxon>
        <taxon>Gymnolaemata</taxon>
        <taxon>Cheilostomatida</taxon>
        <taxon>Flustrina</taxon>
        <taxon>Buguloidea</taxon>
        <taxon>Bugulidae</taxon>
        <taxon>Bugula</taxon>
    </lineage>
</organism>
<dbReference type="Proteomes" id="UP000593567">
    <property type="component" value="Unassembled WGS sequence"/>
</dbReference>
<dbReference type="AlphaFoldDB" id="A0A7J7K0C3"/>
<dbReference type="EMBL" id="VXIV02001582">
    <property type="protein sequence ID" value="KAF6031643.1"/>
    <property type="molecule type" value="Genomic_DNA"/>
</dbReference>
<evidence type="ECO:0000259" key="1">
    <source>
        <dbReference type="Pfam" id="PF14749"/>
    </source>
</evidence>
<name>A0A7J7K0C3_BUGNE</name>
<gene>
    <name evidence="2" type="ORF">EB796_010038</name>
</gene>
<dbReference type="Pfam" id="PF14749">
    <property type="entry name" value="Acyl-CoA_ox_N"/>
    <property type="match status" value="1"/>
</dbReference>
<dbReference type="GO" id="GO:0050660">
    <property type="term" value="F:flavin adenine dinucleotide binding"/>
    <property type="evidence" value="ECO:0007669"/>
    <property type="project" value="InterPro"/>
</dbReference>
<dbReference type="InterPro" id="IPR029320">
    <property type="entry name" value="Acyl-CoA_ox_N"/>
</dbReference>
<sequence>MSPVNSDLARERKNATFNPEDLSIILYGKENLELRRKIFKEISEDPNFAKAKMFPTMSRDEVYEDCSNI</sequence>
<evidence type="ECO:0000313" key="2">
    <source>
        <dbReference type="EMBL" id="KAF6031643.1"/>
    </source>
</evidence>
<proteinExistence type="predicted"/>
<dbReference type="GO" id="GO:0016627">
    <property type="term" value="F:oxidoreductase activity, acting on the CH-CH group of donors"/>
    <property type="evidence" value="ECO:0007669"/>
    <property type="project" value="InterPro"/>
</dbReference>
<evidence type="ECO:0000313" key="3">
    <source>
        <dbReference type="Proteomes" id="UP000593567"/>
    </source>
</evidence>
<accession>A0A7J7K0C3</accession>
<dbReference type="InterPro" id="IPR037069">
    <property type="entry name" value="AcylCoA_DH/ox_N_sf"/>
</dbReference>
<feature type="domain" description="Acyl-coenzyme A oxidase N-terminal" evidence="1">
    <location>
        <begin position="18"/>
        <end position="65"/>
    </location>
</feature>
<protein>
    <recommendedName>
        <fullName evidence="1">Acyl-coenzyme A oxidase N-terminal domain-containing protein</fullName>
    </recommendedName>
</protein>